<evidence type="ECO:0000313" key="4">
    <source>
        <dbReference type="RefSeq" id="XP_072822850.1"/>
    </source>
</evidence>
<dbReference type="PANTHER" id="PTHR23232:SF151">
    <property type="entry name" value="EXPRESSED SEQUENCE AW146154-RELATED"/>
    <property type="match status" value="1"/>
</dbReference>
<evidence type="ECO:0000313" key="3">
    <source>
        <dbReference type="Proteomes" id="UP001652581"/>
    </source>
</evidence>
<evidence type="ECO:0000259" key="2">
    <source>
        <dbReference type="PROSITE" id="PS50805"/>
    </source>
</evidence>
<protein>
    <submittedName>
        <fullName evidence="4">Zinc finger protein 114 isoform X2</fullName>
    </submittedName>
</protein>
<evidence type="ECO:0000256" key="1">
    <source>
        <dbReference type="SAM" id="MobiDB-lite"/>
    </source>
</evidence>
<proteinExistence type="predicted"/>
<name>A0ABM5DPM2_VICPA</name>
<dbReference type="Pfam" id="PF01352">
    <property type="entry name" value="KRAB"/>
    <property type="match status" value="1"/>
</dbReference>
<dbReference type="CDD" id="cd07765">
    <property type="entry name" value="KRAB_A-box"/>
    <property type="match status" value="1"/>
</dbReference>
<dbReference type="RefSeq" id="XP_072822850.1">
    <property type="nucleotide sequence ID" value="XM_072966749.1"/>
</dbReference>
<keyword evidence="3" id="KW-1185">Reference proteome</keyword>
<feature type="compositionally biased region" description="Basic and acidic residues" evidence="1">
    <location>
        <begin position="84"/>
        <end position="99"/>
    </location>
</feature>
<accession>A0ABM5DPM2</accession>
<feature type="domain" description="KRAB" evidence="2">
    <location>
        <begin position="4"/>
        <end position="78"/>
    </location>
</feature>
<dbReference type="PANTHER" id="PTHR23232">
    <property type="entry name" value="KRAB DOMAIN C2H2 ZINC FINGER"/>
    <property type="match status" value="1"/>
</dbReference>
<dbReference type="InterPro" id="IPR050169">
    <property type="entry name" value="Krueppel_C2H2_ZnF"/>
</dbReference>
<dbReference type="Proteomes" id="UP001652581">
    <property type="component" value="Chromosome 9"/>
</dbReference>
<gene>
    <name evidence="4" type="primary">ZNF114</name>
</gene>
<dbReference type="GeneID" id="140698042"/>
<dbReference type="InterPro" id="IPR001909">
    <property type="entry name" value="KRAB"/>
</dbReference>
<organism evidence="3 4">
    <name type="scientific">Vicugna pacos</name>
    <name type="common">Alpaca</name>
    <name type="synonym">Lama pacos</name>
    <dbReference type="NCBI Taxonomy" id="30538"/>
    <lineage>
        <taxon>Eukaryota</taxon>
        <taxon>Metazoa</taxon>
        <taxon>Chordata</taxon>
        <taxon>Craniata</taxon>
        <taxon>Vertebrata</taxon>
        <taxon>Euteleostomi</taxon>
        <taxon>Mammalia</taxon>
        <taxon>Eutheria</taxon>
        <taxon>Laurasiatheria</taxon>
        <taxon>Artiodactyla</taxon>
        <taxon>Tylopoda</taxon>
        <taxon>Camelidae</taxon>
        <taxon>Vicugna</taxon>
    </lineage>
</organism>
<dbReference type="Gene3D" id="6.10.140.140">
    <property type="match status" value="1"/>
</dbReference>
<dbReference type="PROSITE" id="PS50805">
    <property type="entry name" value="KRAB"/>
    <property type="match status" value="1"/>
</dbReference>
<dbReference type="InterPro" id="IPR036051">
    <property type="entry name" value="KRAB_dom_sf"/>
</dbReference>
<dbReference type="SUPFAM" id="SSF109640">
    <property type="entry name" value="KRAB domain (Kruppel-associated box)"/>
    <property type="match status" value="1"/>
</dbReference>
<reference evidence="4" key="1">
    <citation type="submission" date="2025-08" db="UniProtKB">
        <authorList>
            <consortium name="RefSeq"/>
        </authorList>
    </citation>
    <scope>IDENTIFICATION</scope>
</reference>
<sequence length="128" mass="14847">MDSVTFEDVAVNFTKEEWTLLDPAQRKLYRDVILENCRNLACVDWATRQKTKDSILQQDSLAKKTFHEVNRACLASSSSQISELDWKYHPAEEPREQRGQKLKQVAASHRQAETDYDGERVSTRPHPQ</sequence>
<feature type="compositionally biased region" description="Basic and acidic residues" evidence="1">
    <location>
        <begin position="110"/>
        <end position="122"/>
    </location>
</feature>
<feature type="region of interest" description="Disordered" evidence="1">
    <location>
        <begin position="77"/>
        <end position="128"/>
    </location>
</feature>
<dbReference type="SMART" id="SM00349">
    <property type="entry name" value="KRAB"/>
    <property type="match status" value="1"/>
</dbReference>